<protein>
    <recommendedName>
        <fullName evidence="3">RRM domain-containing protein</fullName>
    </recommendedName>
</protein>
<dbReference type="SUPFAM" id="SSF52047">
    <property type="entry name" value="RNI-like"/>
    <property type="match status" value="1"/>
</dbReference>
<accession>A0AB39Z8K0</accession>
<dbReference type="GO" id="GO:0003723">
    <property type="term" value="F:RNA binding"/>
    <property type="evidence" value="ECO:0007669"/>
    <property type="project" value="UniProtKB-UniRule"/>
</dbReference>
<dbReference type="GeneID" id="108009865"/>
<organism evidence="4 5">
    <name type="scientific">Drosophila suzukii</name>
    <name type="common">Spotted-wing drosophila fruit fly</name>
    <dbReference type="NCBI Taxonomy" id="28584"/>
    <lineage>
        <taxon>Eukaryota</taxon>
        <taxon>Metazoa</taxon>
        <taxon>Ecdysozoa</taxon>
        <taxon>Arthropoda</taxon>
        <taxon>Hexapoda</taxon>
        <taxon>Insecta</taxon>
        <taxon>Pterygota</taxon>
        <taxon>Neoptera</taxon>
        <taxon>Endopterygota</taxon>
        <taxon>Diptera</taxon>
        <taxon>Brachycera</taxon>
        <taxon>Muscomorpha</taxon>
        <taxon>Ephydroidea</taxon>
        <taxon>Drosophilidae</taxon>
        <taxon>Drosophila</taxon>
        <taxon>Sophophora</taxon>
    </lineage>
</organism>
<evidence type="ECO:0000259" key="3">
    <source>
        <dbReference type="PROSITE" id="PS50102"/>
    </source>
</evidence>
<gene>
    <name evidence="5" type="primary">LOC108009865</name>
</gene>
<evidence type="ECO:0000313" key="5">
    <source>
        <dbReference type="RefSeq" id="XP_016930056.2"/>
    </source>
</evidence>
<dbReference type="Pfam" id="PF00076">
    <property type="entry name" value="RRM_1"/>
    <property type="match status" value="1"/>
</dbReference>
<feature type="domain" description="RRM" evidence="3">
    <location>
        <begin position="52"/>
        <end position="134"/>
    </location>
</feature>
<sequence>MSDSLLQIQIQITNQRSRIAGSNMSHFVSNPSHQNYYFKDSVAYTVDHIPVQKLYFYKVPPELTQNDLRKHFGIYGRVLRMQIYQPRGRGGRKHKPSLLTGYVSYAEKRDAAKALHSRIHHLKGHKFQVQASDSWHQPDAYGPAMLPNDKVKAPPAIMSLNDHCLEHVLQCLTLSDQIHFARTCLRFRAVYQIATARLHKEVSLDQFDGMTVWDLRDFFELSGCHVQKVEGTMPTVHELRLCDFLAVKCSNIQTMELFNTPMSSRNMHKVFGKMPKLKTLHLIMSNVSDSNLMALRNLRSLKTLNLDGNPLEGKNLAKMPPTIESLSLNKCSYFEDNYLSRTCNSFPHLKELSIVNINLSCLKIYETIVNEKSCAQLESLSMSIEEDVEYEFVAHLPSLKRLYVFTTTPVRDHFRKELFEQLAQHKAEQLERLEIFGHVPLTSEMILDVAKLVGLRTLTLSRMQTDRLMDALCSLHTLEKFTLRHSMTVPDTLILRFFSACRNLSYVALEDYIAPSEQLVLGIVAKVREEIANMQLKRKLPIQLWIPLGFNLEKLFKEHPDKVPEDIIKIKCTSSDEYVLNNEYAMIQTDEDLDSDDLDLFDDSDDDSEYDLYDAGFLSDEEAGSDSDSDPNYGYVHPSWPYDHNGDFIGFGIWDSD</sequence>
<dbReference type="InterPro" id="IPR035979">
    <property type="entry name" value="RBD_domain_sf"/>
</dbReference>
<dbReference type="CDD" id="cd00590">
    <property type="entry name" value="RRM_SF"/>
    <property type="match status" value="1"/>
</dbReference>
<dbReference type="SMART" id="SM00360">
    <property type="entry name" value="RRM"/>
    <property type="match status" value="1"/>
</dbReference>
<name>A0AB39Z8K0_DROSZ</name>
<dbReference type="InterPro" id="IPR000504">
    <property type="entry name" value="RRM_dom"/>
</dbReference>
<evidence type="ECO:0000256" key="1">
    <source>
        <dbReference type="ARBA" id="ARBA00022884"/>
    </source>
</evidence>
<dbReference type="AlphaFoldDB" id="A0AB39Z8K0"/>
<keyword evidence="1 2" id="KW-0694">RNA-binding</keyword>
<dbReference type="PANTHER" id="PTHR13318:SF247">
    <property type="entry name" value="GH16156P"/>
    <property type="match status" value="1"/>
</dbReference>
<dbReference type="InterPro" id="IPR032675">
    <property type="entry name" value="LRR_dom_sf"/>
</dbReference>
<evidence type="ECO:0000313" key="4">
    <source>
        <dbReference type="Proteomes" id="UP001652628"/>
    </source>
</evidence>
<dbReference type="Proteomes" id="UP001652628">
    <property type="component" value="Chromosome 2R"/>
</dbReference>
<reference evidence="5" key="1">
    <citation type="submission" date="2025-08" db="UniProtKB">
        <authorList>
            <consortium name="RefSeq"/>
        </authorList>
    </citation>
    <scope>IDENTIFICATION</scope>
</reference>
<dbReference type="SUPFAM" id="SSF54928">
    <property type="entry name" value="RNA-binding domain, RBD"/>
    <property type="match status" value="1"/>
</dbReference>
<dbReference type="Gene3D" id="3.30.70.330">
    <property type="match status" value="1"/>
</dbReference>
<evidence type="ECO:0000256" key="2">
    <source>
        <dbReference type="PROSITE-ProRule" id="PRU00176"/>
    </source>
</evidence>
<proteinExistence type="predicted"/>
<dbReference type="PROSITE" id="PS50102">
    <property type="entry name" value="RRM"/>
    <property type="match status" value="1"/>
</dbReference>
<dbReference type="InterPro" id="IPR012677">
    <property type="entry name" value="Nucleotide-bd_a/b_plait_sf"/>
</dbReference>
<dbReference type="Gene3D" id="3.80.10.10">
    <property type="entry name" value="Ribonuclease Inhibitor"/>
    <property type="match status" value="1"/>
</dbReference>
<keyword evidence="4" id="KW-1185">Reference proteome</keyword>
<dbReference type="PANTHER" id="PTHR13318">
    <property type="entry name" value="PARTNER OF PAIRED, ISOFORM B-RELATED"/>
    <property type="match status" value="1"/>
</dbReference>
<dbReference type="RefSeq" id="XP_016930056.2">
    <property type="nucleotide sequence ID" value="XM_017074567.4"/>
</dbReference>